<dbReference type="PANTHER" id="PTHR43818">
    <property type="entry name" value="BCDNA.GH03377"/>
    <property type="match status" value="1"/>
</dbReference>
<dbReference type="Gene3D" id="3.40.50.720">
    <property type="entry name" value="NAD(P)-binding Rossmann-like Domain"/>
    <property type="match status" value="1"/>
</dbReference>
<dbReference type="InterPro" id="IPR050463">
    <property type="entry name" value="Gfo/Idh/MocA_oxidrdct_glycsds"/>
</dbReference>
<dbReference type="GO" id="GO:0016491">
    <property type="term" value="F:oxidoreductase activity"/>
    <property type="evidence" value="ECO:0007669"/>
    <property type="project" value="UniProtKB-KW"/>
</dbReference>
<name>A0A1H1XR76_9ACTN</name>
<dbReference type="InterPro" id="IPR036291">
    <property type="entry name" value="NAD(P)-bd_dom_sf"/>
</dbReference>
<feature type="domain" description="Gfo/Idh/MocA-like oxidoreductase N-terminal" evidence="2">
    <location>
        <begin position="14"/>
        <end position="130"/>
    </location>
</feature>
<dbReference type="Pfam" id="PF22725">
    <property type="entry name" value="GFO_IDH_MocA_C3"/>
    <property type="match status" value="1"/>
</dbReference>
<reference evidence="4 5" key="1">
    <citation type="submission" date="2016-10" db="EMBL/GenBank/DDBJ databases">
        <authorList>
            <person name="de Groot N.N."/>
        </authorList>
    </citation>
    <scope>NUCLEOTIDE SEQUENCE [LARGE SCALE GENOMIC DNA]</scope>
    <source>
        <strain evidence="4 5">DSM 21800</strain>
    </source>
</reference>
<dbReference type="Pfam" id="PF01408">
    <property type="entry name" value="GFO_IDH_MocA"/>
    <property type="match status" value="1"/>
</dbReference>
<keyword evidence="1" id="KW-0560">Oxidoreductase</keyword>
<evidence type="ECO:0000313" key="4">
    <source>
        <dbReference type="EMBL" id="SDT11715.1"/>
    </source>
</evidence>
<dbReference type="PANTHER" id="PTHR43818:SF11">
    <property type="entry name" value="BCDNA.GH03377"/>
    <property type="match status" value="1"/>
</dbReference>
<accession>A0A1H1XR76</accession>
<dbReference type="OrthoDB" id="9800252at2"/>
<dbReference type="Gene3D" id="3.30.360.10">
    <property type="entry name" value="Dihydrodipicolinate Reductase, domain 2"/>
    <property type="match status" value="1"/>
</dbReference>
<evidence type="ECO:0000256" key="1">
    <source>
        <dbReference type="ARBA" id="ARBA00023002"/>
    </source>
</evidence>
<feature type="domain" description="GFO/IDH/MocA-like oxidoreductase" evidence="3">
    <location>
        <begin position="148"/>
        <end position="258"/>
    </location>
</feature>
<dbReference type="STRING" id="630515.SAMN04489812_4204"/>
<dbReference type="RefSeq" id="WP_091527353.1">
    <property type="nucleotide sequence ID" value="NZ_LT629772.1"/>
</dbReference>
<dbReference type="Proteomes" id="UP000199103">
    <property type="component" value="Chromosome I"/>
</dbReference>
<sequence>MATAQGSTGHGPIKIIQIGAGSMGRGWLRTIADNPDVELVGLVDLDPDLARRAADEAGHQQAVIATSLDALDVSADAVINVTIPEAHASTSQQALFAGLPVLCEKPIAPTVAGGLAMAAAAEASGRLLMISQSRRYVNSFTQYRQLVGDLGRIGTVTCDFFKAPHFGGFRDAMEHPLLVDMAIHTFDASRALLGNNPVSVYCEEYNPSWSWYDGDAAANAIFTFADGTRFGYHGSWCAPGQETSWNGNWRVSAEAGSAAWDGDHEPTAERIDDHEVKIPPSPQTPEYIAGSLVEFVDHLRNGTRPDTHAAANVLSLAMVEAAVRSASVKQPVQIADVITAAHRQATADDHGPRIHAVLESWDVLEVVGLSG</sequence>
<keyword evidence="5" id="KW-1185">Reference proteome</keyword>
<dbReference type="SUPFAM" id="SSF51735">
    <property type="entry name" value="NAD(P)-binding Rossmann-fold domains"/>
    <property type="match status" value="1"/>
</dbReference>
<dbReference type="SUPFAM" id="SSF55347">
    <property type="entry name" value="Glyceraldehyde-3-phosphate dehydrogenase-like, C-terminal domain"/>
    <property type="match status" value="1"/>
</dbReference>
<organism evidence="4 5">
    <name type="scientific">Microlunatus soli</name>
    <dbReference type="NCBI Taxonomy" id="630515"/>
    <lineage>
        <taxon>Bacteria</taxon>
        <taxon>Bacillati</taxon>
        <taxon>Actinomycetota</taxon>
        <taxon>Actinomycetes</taxon>
        <taxon>Propionibacteriales</taxon>
        <taxon>Propionibacteriaceae</taxon>
        <taxon>Microlunatus</taxon>
    </lineage>
</organism>
<proteinExistence type="predicted"/>
<dbReference type="EMBL" id="LT629772">
    <property type="protein sequence ID" value="SDT11715.1"/>
    <property type="molecule type" value="Genomic_DNA"/>
</dbReference>
<dbReference type="InterPro" id="IPR055170">
    <property type="entry name" value="GFO_IDH_MocA-like_dom"/>
</dbReference>
<dbReference type="GO" id="GO:0000166">
    <property type="term" value="F:nucleotide binding"/>
    <property type="evidence" value="ECO:0007669"/>
    <property type="project" value="InterPro"/>
</dbReference>
<gene>
    <name evidence="4" type="ORF">SAMN04489812_4204</name>
</gene>
<dbReference type="AlphaFoldDB" id="A0A1H1XR76"/>
<protein>
    <submittedName>
        <fullName evidence="4">Predicted dehydrogenase</fullName>
    </submittedName>
</protein>
<evidence type="ECO:0000313" key="5">
    <source>
        <dbReference type="Proteomes" id="UP000199103"/>
    </source>
</evidence>
<dbReference type="InterPro" id="IPR000683">
    <property type="entry name" value="Gfo/Idh/MocA-like_OxRdtase_N"/>
</dbReference>
<evidence type="ECO:0000259" key="2">
    <source>
        <dbReference type="Pfam" id="PF01408"/>
    </source>
</evidence>
<evidence type="ECO:0000259" key="3">
    <source>
        <dbReference type="Pfam" id="PF22725"/>
    </source>
</evidence>